<feature type="transmembrane region" description="Helical" evidence="5">
    <location>
        <begin position="21"/>
        <end position="44"/>
    </location>
</feature>
<dbReference type="InterPro" id="IPR036259">
    <property type="entry name" value="MFS_trans_sf"/>
</dbReference>
<protein>
    <recommendedName>
        <fullName evidence="8">Major facilitator superfamily (MFS) profile domain-containing protein</fullName>
    </recommendedName>
</protein>
<evidence type="ECO:0000256" key="4">
    <source>
        <dbReference type="SAM" id="MobiDB-lite"/>
    </source>
</evidence>
<evidence type="ECO:0000313" key="6">
    <source>
        <dbReference type="EMBL" id="PPQ37658.1"/>
    </source>
</evidence>
<evidence type="ECO:0000256" key="1">
    <source>
        <dbReference type="ARBA" id="ARBA00022692"/>
    </source>
</evidence>
<dbReference type="InterPro" id="IPR011701">
    <property type="entry name" value="MFS"/>
</dbReference>
<evidence type="ECO:0000256" key="5">
    <source>
        <dbReference type="SAM" id="Phobius"/>
    </source>
</evidence>
<feature type="transmembrane region" description="Helical" evidence="5">
    <location>
        <begin position="56"/>
        <end position="74"/>
    </location>
</feature>
<dbReference type="Gene3D" id="1.20.1250.20">
    <property type="entry name" value="MFS general substrate transporter like domains"/>
    <property type="match status" value="1"/>
</dbReference>
<feature type="transmembrane region" description="Helical" evidence="5">
    <location>
        <begin position="86"/>
        <end position="104"/>
    </location>
</feature>
<feature type="region of interest" description="Disordered" evidence="4">
    <location>
        <begin position="190"/>
        <end position="219"/>
    </location>
</feature>
<reference evidence="6 7" key="1">
    <citation type="journal article" date="2018" name="Arch. Microbiol.">
        <title>New insights into the metabolic potential of the phototrophic purple bacterium Rhodopila globiformis DSM 161(T) from its draft genome sequence and evidence for a vanadium-dependent nitrogenase.</title>
        <authorList>
            <person name="Imhoff J.F."/>
            <person name="Rahn T."/>
            <person name="Kunzel S."/>
            <person name="Neulinger S.C."/>
        </authorList>
    </citation>
    <scope>NUCLEOTIDE SEQUENCE [LARGE SCALE GENOMIC DNA]</scope>
    <source>
        <strain evidence="6 7">DSM 161</strain>
    </source>
</reference>
<proteinExistence type="predicted"/>
<dbReference type="RefSeq" id="WP_104517408.1">
    <property type="nucleotide sequence ID" value="NZ_NHRY01000046.1"/>
</dbReference>
<comment type="caution">
    <text evidence="6">The sequence shown here is derived from an EMBL/GenBank/DDBJ whole genome shotgun (WGS) entry which is preliminary data.</text>
</comment>
<keyword evidence="1 5" id="KW-0812">Transmembrane</keyword>
<keyword evidence="3 5" id="KW-0472">Membrane</keyword>
<feature type="transmembrane region" description="Helical" evidence="5">
    <location>
        <begin position="116"/>
        <end position="137"/>
    </location>
</feature>
<dbReference type="Proteomes" id="UP000239724">
    <property type="component" value="Unassembled WGS sequence"/>
</dbReference>
<dbReference type="PANTHER" id="PTHR23539">
    <property type="entry name" value="MFS TRANSPORTER"/>
    <property type="match status" value="1"/>
</dbReference>
<dbReference type="EMBL" id="NHRY01000046">
    <property type="protein sequence ID" value="PPQ37658.1"/>
    <property type="molecule type" value="Genomic_DNA"/>
</dbReference>
<name>A0A2S6NMP2_RHOGL</name>
<dbReference type="OrthoDB" id="9812574at2"/>
<evidence type="ECO:0000256" key="2">
    <source>
        <dbReference type="ARBA" id="ARBA00022989"/>
    </source>
</evidence>
<sequence>MHPGYPDAGPAGARKAASASLAAMNWLNFLTALMQTAFGAFLSVYLTTNGWSATDIGAVLGVGTVVAIACQVPGGAMLDWLHRTRLVASLAVTAIMASAALMAAAPQRIPVLAAEFLQGAGASVLTPAIAALTLAISRHEKLGEKFGHNVRYAAVGSAVAAMVIGAAAQVSDAAGFWLAMACGVPRSPRCGPSGLPTSRPRRAAPPMSPSCRATPGRRTRRMRWCSTVGSWRSRPA</sequence>
<dbReference type="GO" id="GO:0022857">
    <property type="term" value="F:transmembrane transporter activity"/>
    <property type="evidence" value="ECO:0007669"/>
    <property type="project" value="InterPro"/>
</dbReference>
<evidence type="ECO:0000256" key="3">
    <source>
        <dbReference type="ARBA" id="ARBA00023136"/>
    </source>
</evidence>
<feature type="transmembrane region" description="Helical" evidence="5">
    <location>
        <begin position="149"/>
        <end position="170"/>
    </location>
</feature>
<organism evidence="6 7">
    <name type="scientific">Rhodopila globiformis</name>
    <name type="common">Rhodopseudomonas globiformis</name>
    <dbReference type="NCBI Taxonomy" id="1071"/>
    <lineage>
        <taxon>Bacteria</taxon>
        <taxon>Pseudomonadati</taxon>
        <taxon>Pseudomonadota</taxon>
        <taxon>Alphaproteobacteria</taxon>
        <taxon>Acetobacterales</taxon>
        <taxon>Acetobacteraceae</taxon>
        <taxon>Rhodopila</taxon>
    </lineage>
</organism>
<keyword evidence="7" id="KW-1185">Reference proteome</keyword>
<evidence type="ECO:0000313" key="7">
    <source>
        <dbReference type="Proteomes" id="UP000239724"/>
    </source>
</evidence>
<dbReference type="Pfam" id="PF07690">
    <property type="entry name" value="MFS_1"/>
    <property type="match status" value="1"/>
</dbReference>
<dbReference type="PANTHER" id="PTHR23539:SF1">
    <property type="entry name" value="MAJOR FACILITATOR SUPERFAMILY (MFS) PROFILE DOMAIN-CONTAINING PROTEIN"/>
    <property type="match status" value="1"/>
</dbReference>
<keyword evidence="2 5" id="KW-1133">Transmembrane helix</keyword>
<dbReference type="AlphaFoldDB" id="A0A2S6NMP2"/>
<accession>A0A2S6NMP2</accession>
<gene>
    <name evidence="6" type="ORF">CCS01_03255</name>
</gene>
<evidence type="ECO:0008006" key="8">
    <source>
        <dbReference type="Google" id="ProtNLM"/>
    </source>
</evidence>
<dbReference type="SUPFAM" id="SSF103473">
    <property type="entry name" value="MFS general substrate transporter"/>
    <property type="match status" value="1"/>
</dbReference>